<dbReference type="PANTHER" id="PTHR46478">
    <property type="entry name" value="VON WILLEBRAND FACTOR A DOMAIN-CONTAINING PROTEIN 3A"/>
    <property type="match status" value="1"/>
</dbReference>
<feature type="domain" description="VWFA" evidence="2">
    <location>
        <begin position="275"/>
        <end position="439"/>
    </location>
</feature>
<dbReference type="Pfam" id="PF00092">
    <property type="entry name" value="VWA"/>
    <property type="match status" value="1"/>
</dbReference>
<proteinExistence type="predicted"/>
<dbReference type="SUPFAM" id="SSF53300">
    <property type="entry name" value="vWA-like"/>
    <property type="match status" value="1"/>
</dbReference>
<evidence type="ECO:0000259" key="2">
    <source>
        <dbReference type="PROSITE" id="PS50234"/>
    </source>
</evidence>
<dbReference type="Proteomes" id="UP000316598">
    <property type="component" value="Unassembled WGS sequence"/>
</dbReference>
<dbReference type="SUPFAM" id="SSF48371">
    <property type="entry name" value="ARM repeat"/>
    <property type="match status" value="1"/>
</dbReference>
<comment type="caution">
    <text evidence="3">The sequence shown here is derived from an EMBL/GenBank/DDBJ whole genome shotgun (WGS) entry which is preliminary data.</text>
</comment>
<name>A0A5C5WHZ7_9BACT</name>
<dbReference type="InterPro" id="IPR002035">
    <property type="entry name" value="VWF_A"/>
</dbReference>
<dbReference type="InterPro" id="IPR016024">
    <property type="entry name" value="ARM-type_fold"/>
</dbReference>
<dbReference type="PROSITE" id="PS51257">
    <property type="entry name" value="PROKAR_LIPOPROTEIN"/>
    <property type="match status" value="1"/>
</dbReference>
<protein>
    <submittedName>
        <fullName evidence="3">von Willebrand factor type A domain protein</fullName>
    </submittedName>
</protein>
<accession>A0A5C5WHZ7</accession>
<dbReference type="OrthoDB" id="246044at2"/>
<feature type="chain" id="PRO_5022831971" evidence="1">
    <location>
        <begin position="28"/>
        <end position="439"/>
    </location>
</feature>
<organism evidence="3 4">
    <name type="scientific">Rubripirellula amarantea</name>
    <dbReference type="NCBI Taxonomy" id="2527999"/>
    <lineage>
        <taxon>Bacteria</taxon>
        <taxon>Pseudomonadati</taxon>
        <taxon>Planctomycetota</taxon>
        <taxon>Planctomycetia</taxon>
        <taxon>Pirellulales</taxon>
        <taxon>Pirellulaceae</taxon>
        <taxon>Rubripirellula</taxon>
    </lineage>
</organism>
<keyword evidence="4" id="KW-1185">Reference proteome</keyword>
<dbReference type="InterPro" id="IPR036465">
    <property type="entry name" value="vWFA_dom_sf"/>
</dbReference>
<dbReference type="InterPro" id="IPR011989">
    <property type="entry name" value="ARM-like"/>
</dbReference>
<dbReference type="SMART" id="SM00327">
    <property type="entry name" value="VWA"/>
    <property type="match status" value="1"/>
</dbReference>
<dbReference type="Gene3D" id="1.25.10.10">
    <property type="entry name" value="Leucine-rich Repeat Variant"/>
    <property type="match status" value="1"/>
</dbReference>
<dbReference type="EMBL" id="SJPI01000003">
    <property type="protein sequence ID" value="TWT49729.1"/>
    <property type="molecule type" value="Genomic_DNA"/>
</dbReference>
<evidence type="ECO:0000313" key="4">
    <source>
        <dbReference type="Proteomes" id="UP000316598"/>
    </source>
</evidence>
<keyword evidence="1" id="KW-0732">Signal</keyword>
<feature type="signal peptide" evidence="1">
    <location>
        <begin position="1"/>
        <end position="27"/>
    </location>
</feature>
<evidence type="ECO:0000256" key="1">
    <source>
        <dbReference type="SAM" id="SignalP"/>
    </source>
</evidence>
<sequence length="439" mass="49847" precursor="true">MAIHRTLLCLCLLWSSCLPTISLSGYAAETTSTRLVARLAGRSDEARIRAIAEVSRTVQRKYQALPELKEAAELLIAELSPEDQLSIGTVTLIYTLGTIDRKEAEESLISMLDSRHTDVVLIAADVLGKNKFHNSIETIYQLKDHPAFTENYGFRFNLIRALAQMQHPRAIELLTQWRHEFDGQLRHEIKKLLTEVDVRDFGGDEKRFNAWQRSMSLEGSVSPDEDDMDAMDENLKATNPAQIKLYPASHASDSPNRVELSKSSQYYGIDIHAKRLMFIIDHSGSMEEYWDGLSRLQRAKSELIKTIEELDPRSEFALMFYATDVHVWKSTLLLANDQNKREAIAFVKRLQYGDRTNTYGALKNAIEFDQQLEAVFLLTDGQPTIGDFVKPAEIVQDIMQRNRFRHLKFNTIGIAINRSTEAFLSAIAEQSGGEYRAAN</sequence>
<reference evidence="3 4" key="1">
    <citation type="submission" date="2019-02" db="EMBL/GenBank/DDBJ databases">
        <title>Deep-cultivation of Planctomycetes and their phenomic and genomic characterization uncovers novel biology.</title>
        <authorList>
            <person name="Wiegand S."/>
            <person name="Jogler M."/>
            <person name="Boedeker C."/>
            <person name="Pinto D."/>
            <person name="Vollmers J."/>
            <person name="Rivas-Marin E."/>
            <person name="Kohn T."/>
            <person name="Peeters S.H."/>
            <person name="Heuer A."/>
            <person name="Rast P."/>
            <person name="Oberbeckmann S."/>
            <person name="Bunk B."/>
            <person name="Jeske O."/>
            <person name="Meyerdierks A."/>
            <person name="Storesund J.E."/>
            <person name="Kallscheuer N."/>
            <person name="Luecker S."/>
            <person name="Lage O.M."/>
            <person name="Pohl T."/>
            <person name="Merkel B.J."/>
            <person name="Hornburger P."/>
            <person name="Mueller R.-W."/>
            <person name="Bruemmer F."/>
            <person name="Labrenz M."/>
            <person name="Spormann A.M."/>
            <person name="Op Den Camp H."/>
            <person name="Overmann J."/>
            <person name="Amann R."/>
            <person name="Jetten M.S.M."/>
            <person name="Mascher T."/>
            <person name="Medema M.H."/>
            <person name="Devos D.P."/>
            <person name="Kaster A.-K."/>
            <person name="Ovreas L."/>
            <person name="Rohde M."/>
            <person name="Galperin M.Y."/>
            <person name="Jogler C."/>
        </authorList>
    </citation>
    <scope>NUCLEOTIDE SEQUENCE [LARGE SCALE GENOMIC DNA]</scope>
    <source>
        <strain evidence="3 4">Pla22</strain>
    </source>
</reference>
<gene>
    <name evidence="3" type="ORF">Pla22_49300</name>
</gene>
<dbReference type="Gene3D" id="3.40.50.410">
    <property type="entry name" value="von Willebrand factor, type A domain"/>
    <property type="match status" value="1"/>
</dbReference>
<evidence type="ECO:0000313" key="3">
    <source>
        <dbReference type="EMBL" id="TWT49729.1"/>
    </source>
</evidence>
<dbReference type="PANTHER" id="PTHR46478:SF1">
    <property type="entry name" value="VON WILLEBRAND FACTOR A DOMAIN-CONTAINING PROTEIN 3A"/>
    <property type="match status" value="1"/>
</dbReference>
<dbReference type="AlphaFoldDB" id="A0A5C5WHZ7"/>
<dbReference type="PROSITE" id="PS50234">
    <property type="entry name" value="VWFA"/>
    <property type="match status" value="1"/>
</dbReference>